<dbReference type="InterPro" id="IPR051417">
    <property type="entry name" value="SDr/BOS_complex"/>
</dbReference>
<dbReference type="InterPro" id="IPR015919">
    <property type="entry name" value="Cadherin-like_sf"/>
</dbReference>
<evidence type="ECO:0000259" key="4">
    <source>
        <dbReference type="PROSITE" id="PS50268"/>
    </source>
</evidence>
<name>A0A1U7N474_9CYAN</name>
<dbReference type="Pfam" id="PF17210">
    <property type="entry name" value="SdrD_B"/>
    <property type="match status" value="4"/>
</dbReference>
<dbReference type="Pfam" id="PF17963">
    <property type="entry name" value="Big_9"/>
    <property type="match status" value="1"/>
</dbReference>
<reference evidence="5 6" key="1">
    <citation type="submission" date="2016-10" db="EMBL/GenBank/DDBJ databases">
        <title>Comparative genomics uncovers the prolific and rare metabolic potential of the cyanobacterial genus Moorea.</title>
        <authorList>
            <person name="Leao T."/>
            <person name="Castelao G."/>
            <person name="Korobeynikov A."/>
            <person name="Monroe E.A."/>
            <person name="Podell S."/>
            <person name="Glukhov E."/>
            <person name="Allen E."/>
            <person name="Gerwick W.H."/>
            <person name="Gerwick L."/>
        </authorList>
    </citation>
    <scope>NUCLEOTIDE SEQUENCE [LARGE SCALE GENOMIC DNA]</scope>
    <source>
        <strain evidence="5 6">PNG5-198</strain>
    </source>
</reference>
<comment type="caution">
    <text evidence="5">The sequence shown here is derived from an EMBL/GenBank/DDBJ whole genome shotgun (WGS) entry which is preliminary data.</text>
</comment>
<organism evidence="5 6">
    <name type="scientific">Moorena bouillonii PNG</name>
    <dbReference type="NCBI Taxonomy" id="568701"/>
    <lineage>
        <taxon>Bacteria</taxon>
        <taxon>Bacillati</taxon>
        <taxon>Cyanobacteriota</taxon>
        <taxon>Cyanophyceae</taxon>
        <taxon>Coleofasciculales</taxon>
        <taxon>Coleofasciculaceae</taxon>
        <taxon>Moorena</taxon>
    </lineage>
</organism>
<evidence type="ECO:0000313" key="5">
    <source>
        <dbReference type="EMBL" id="OLT60726.1"/>
    </source>
</evidence>
<dbReference type="InterPro" id="IPR013783">
    <property type="entry name" value="Ig-like_fold"/>
</dbReference>
<dbReference type="InterPro" id="IPR033764">
    <property type="entry name" value="Sdr_B"/>
</dbReference>
<dbReference type="SUPFAM" id="SSF49313">
    <property type="entry name" value="Cadherin-like"/>
    <property type="match status" value="1"/>
</dbReference>
<dbReference type="PANTHER" id="PTHR23303">
    <property type="entry name" value="CARBOXYPEPTIDASE REGULATORY REGION-CONTAINING"/>
    <property type="match status" value="1"/>
</dbReference>
<comment type="subcellular location">
    <subcellularLocation>
        <location evidence="1">Secreted</location>
    </subcellularLocation>
</comment>
<dbReference type="Gene3D" id="2.60.40.60">
    <property type="entry name" value="Cadherins"/>
    <property type="match status" value="1"/>
</dbReference>
<proteinExistence type="predicted"/>
<keyword evidence="2" id="KW-0964">Secreted</keyword>
<accession>A0A1U7N474</accession>
<dbReference type="PROSITE" id="PS50268">
    <property type="entry name" value="CADHERIN_2"/>
    <property type="match status" value="1"/>
</dbReference>
<evidence type="ECO:0000313" key="6">
    <source>
        <dbReference type="Proteomes" id="UP000186657"/>
    </source>
</evidence>
<evidence type="ECO:0000256" key="1">
    <source>
        <dbReference type="ARBA" id="ARBA00004613"/>
    </source>
</evidence>
<dbReference type="InterPro" id="IPR002126">
    <property type="entry name" value="Cadherin-like_dom"/>
</dbReference>
<dbReference type="Proteomes" id="UP000186657">
    <property type="component" value="Unassembled WGS sequence"/>
</dbReference>
<evidence type="ECO:0000256" key="2">
    <source>
        <dbReference type="ARBA" id="ARBA00022525"/>
    </source>
</evidence>
<dbReference type="GO" id="GO:0016020">
    <property type="term" value="C:membrane"/>
    <property type="evidence" value="ECO:0007669"/>
    <property type="project" value="InterPro"/>
</dbReference>
<keyword evidence="3" id="KW-0732">Signal</keyword>
<dbReference type="EMBL" id="MKZS01000001">
    <property type="protein sequence ID" value="OLT60726.1"/>
    <property type="molecule type" value="Genomic_DNA"/>
</dbReference>
<dbReference type="Gene3D" id="2.60.40.10">
    <property type="entry name" value="Immunoglobulins"/>
    <property type="match status" value="4"/>
</dbReference>
<dbReference type="CDD" id="cd11304">
    <property type="entry name" value="Cadherin_repeat"/>
    <property type="match status" value="1"/>
</dbReference>
<dbReference type="GO" id="GO:0005576">
    <property type="term" value="C:extracellular region"/>
    <property type="evidence" value="ECO:0007669"/>
    <property type="project" value="UniProtKB-SubCell"/>
</dbReference>
<sequence length="1348" mass="145159">MTFFHNRQQTTNRFLQSRNFQGNYFQGNIGRFGFGRFDFGDRWFNNHGHNCFDLDEPRRSFNFNPANHQTGEIGNKVWLDANGNGLFDQGETGVEGVKVTLTGAGNDGEFGTSDDITKETTTNNNGNFNFKNLATGDYKLTFSDLPSDLNFTTANVGNQESKDSDVIDPSTGMTDVITLKAGESNKKVDAGLVEIPKAEIGNQVWLDANGNGLFDQGETGVEGVKVTLTGAGNDGEFGTSDDITKETTTNNNGKYKFENLAAGDYKVTFSDLPSDLNFTTANVGNQESKDSDVIDPSTGMTDVITLEAGEINHEVDAGLVERPAEIGNQVWLDANGNGLFDQGETGVEGVKVTLTGAGNDGEFGTSDDITKETTTNNNGNFNFKNLATGDYKLTFSDLPSDLNFTTANVGNQESKDSDVIDPSTGMTDVITLEAGEINHEVDAGLVERPAEIGNQVWLDANGNGLFDQGETGVEGVKVTLTGAGNDGEFGTSDDITKETTTDNNGNFNFKNLATGDYKLTFSDLPSDLNFTTANVGNQESKDSDVIDPSTGMTDVITLEAGEINHEVDAGLVDLTPSGSVPILEDGTYQLSNHPDGNGIHYKDGSPYGLVMTGLLRDDLQSGEGDFSLFNFEHPDANMRMSVNGNKIRIFGTAFANLDAKDNFDKSDDYDDTDGLWQIDFTYHQDHVNQISDDDDLFVDKNFAGQNTGTIKQLYGKQLKFDLSDYAGQKDFSFQLGNETNDQGHRNFDGISGWGWLKHSNAEEYIPDSDWLFTVNPDKLINEAPEFTNLPQNGMIPIIEDDINVIDINATDDYDAEGQGLQYSIVGGPDQDLFNIDQDTGELSFKDAPNFDNPLDHDGDNKYNFKVQVTDLDGAFTDKDLSVMVNPLPTPNSPPDAVNDSDSTFVNTPVTINALANDSDPDGDAISVISLNGQSISTGETINTNNGSVTLLDNGQLSFTPNPDFVGNESFTYEISDGNGGTDTATVTVDIQPNPVPNTGTIVGSSSITEGSNAHYQVKLDGVVDEDTYVTIKINNGTANLADGFRLDRVDYLSNPVTYNVQLGEEGQLYTAIDTDRSQAGDAWNVGYTGFSGSLYELPVGVDSLTDDFQVSGAEGNHLVVKIDAGSDTSNSFTIDALKEIQFGKYFSGITATESTEDFSLTIDKIGDNDVNSGHKTIEIIDNYAVYSPIAFDLNGDGIQTLSIDKGVEFDMVNSGGKVNTGWLSGEDGFLAIDNDGDGEISSRAELFGGGVGDGFAKLASFDSNGDGLVNQDDALFGELKVWQDSNENGITDQGELLSLESKGITDLNTAYTNVFSTDAMGNIHGEHSTAVLNGNTIKMVDVYFQVEV</sequence>
<protein>
    <recommendedName>
        <fullName evidence="4">Cadherin domain-containing protein</fullName>
    </recommendedName>
</protein>
<dbReference type="Gene3D" id="2.60.40.3440">
    <property type="match status" value="1"/>
</dbReference>
<dbReference type="GO" id="GO:0005509">
    <property type="term" value="F:calcium ion binding"/>
    <property type="evidence" value="ECO:0007669"/>
    <property type="project" value="InterPro"/>
</dbReference>
<dbReference type="GO" id="GO:0007156">
    <property type="term" value="P:homophilic cell adhesion via plasma membrane adhesion molecules"/>
    <property type="evidence" value="ECO:0007669"/>
    <property type="project" value="InterPro"/>
</dbReference>
<keyword evidence="6" id="KW-1185">Reference proteome</keyword>
<evidence type="ECO:0000256" key="3">
    <source>
        <dbReference type="ARBA" id="ARBA00022729"/>
    </source>
</evidence>
<dbReference type="SUPFAM" id="SSF117074">
    <property type="entry name" value="Hypothetical protein PA1324"/>
    <property type="match status" value="4"/>
</dbReference>
<gene>
    <name evidence="5" type="ORF">BJP37_18620</name>
</gene>
<feature type="domain" description="Cadherin" evidence="4">
    <location>
        <begin position="804"/>
        <end position="896"/>
    </location>
</feature>
<dbReference type="RefSeq" id="WP_075901224.1">
    <property type="nucleotide sequence ID" value="NZ_MKZS01000001.1"/>
</dbReference>
<dbReference type="PANTHER" id="PTHR23303:SF15">
    <property type="entry name" value="COLOSSIN-A"/>
    <property type="match status" value="1"/>
</dbReference>